<dbReference type="Gene3D" id="1.20.1550.10">
    <property type="entry name" value="DsbB-like"/>
    <property type="match status" value="1"/>
</dbReference>
<evidence type="ECO:0000256" key="5">
    <source>
        <dbReference type="SAM" id="Phobius"/>
    </source>
</evidence>
<feature type="transmembrane region" description="Helical" evidence="5">
    <location>
        <begin position="41"/>
        <end position="59"/>
    </location>
</feature>
<evidence type="ECO:0000313" key="10">
    <source>
        <dbReference type="Proteomes" id="UP000226080"/>
    </source>
</evidence>
<reference evidence="8 11" key="3">
    <citation type="submission" date="2019-08" db="EMBL/GenBank/DDBJ databases">
        <title>Whole genome sequencing of Aggregatibacter actinomycetemcomitans cultured from blood stream infections in Denmark reveals a novel phylogenetic lineage expressing serotype a membrane O polysaccharide.</title>
        <authorList>
            <person name="Nedergaard S."/>
            <person name="Kobel C.M."/>
            <person name="Nielsen M.B."/>
            <person name="Moeller R.T."/>
            <person name="Jensen A.B."/>
            <person name="Noerskov-Lauritsen N."/>
        </authorList>
    </citation>
    <scope>NUCLEOTIDE SEQUENCE [LARGE SCALE GENOMIC DNA]</scope>
    <source>
        <strain evidence="8 11">PN_563</strain>
    </source>
</reference>
<sequence length="499" mass="56451">MNEKIFNGILSLSALSIATVLGVASFYLGFIDKESPCILCWAHRMLMFAEVMFTFLIIRYGPKPKYIGWVIFIAVFGIFAGFRHSSGSFAWDIHQGWWAEILGAHTYSWPMVIHAVVLIFVALIFCFTKDIYNFVSQSHKQLNILSKTCMAIFMIVICGNMVQAFISTGLPPNMGVSNPARLSFNSDYWYWTTESWKRLSRPTSLRNTWHVEAPDLPSQPTTAMQFTTDARQAPLSSTGKLVIQKQEAITIPLNAPATDIAYNGKDKYFISTEKWGLYLLNDTLSEIQRFSVLDHLNGANGRIPVGSAFFNENEFGVLGWNKIFVFFKEDANRTAKENYPSFIEGLNNYVVTARGAYNTVRSRLFHVLSMAYLPENNSIYTATVPNSKNQKLIISRFDKSDNILSEEFTPKVKKGIALTEGKSIGDYYITGLTAYNGNLYAVSKQFSQVLEINPITREITHVYEFNGIENPQGITFKHGVMQILSYEKGKNLLYSLTEE</sequence>
<dbReference type="RefSeq" id="WP_005542626.1">
    <property type="nucleotide sequence ID" value="NZ_CP012958.1"/>
</dbReference>
<feature type="transmembrane region" description="Helical" evidence="5">
    <location>
        <begin position="107"/>
        <end position="127"/>
    </location>
</feature>
<evidence type="ECO:0000313" key="9">
    <source>
        <dbReference type="Proteomes" id="UP000072236"/>
    </source>
</evidence>
<dbReference type="EMBL" id="CP012959">
    <property type="protein sequence ID" value="AMQ94429.1"/>
    <property type="molecule type" value="Genomic_DNA"/>
</dbReference>
<comment type="subcellular location">
    <subcellularLocation>
        <location evidence="1">Membrane</location>
        <topology evidence="1">Multi-pass membrane protein</topology>
    </subcellularLocation>
</comment>
<dbReference type="Proteomes" id="UP000226080">
    <property type="component" value="Unassembled WGS sequence"/>
</dbReference>
<evidence type="ECO:0000256" key="2">
    <source>
        <dbReference type="ARBA" id="ARBA00022692"/>
    </source>
</evidence>
<evidence type="ECO:0000313" key="6">
    <source>
        <dbReference type="EMBL" id="AMQ94429.1"/>
    </source>
</evidence>
<keyword evidence="2 5" id="KW-0812">Transmembrane</keyword>
<dbReference type="KEGG" id="aact:ACT75_07790"/>
<dbReference type="Proteomes" id="UP000072236">
    <property type="component" value="Chromosome"/>
</dbReference>
<dbReference type="GO" id="GO:0015035">
    <property type="term" value="F:protein-disulfide reductase activity"/>
    <property type="evidence" value="ECO:0007669"/>
    <property type="project" value="InterPro"/>
</dbReference>
<evidence type="ECO:0000256" key="1">
    <source>
        <dbReference type="ARBA" id="ARBA00004141"/>
    </source>
</evidence>
<dbReference type="SUPFAM" id="SSF158442">
    <property type="entry name" value="DsbB-like"/>
    <property type="match status" value="1"/>
</dbReference>
<evidence type="ECO:0000313" key="7">
    <source>
        <dbReference type="EMBL" id="PHO20984.1"/>
    </source>
</evidence>
<protein>
    <submittedName>
        <fullName evidence="8">Disulfide bond formation protein B</fullName>
    </submittedName>
    <submittedName>
        <fullName evidence="6">Disulfide bond formation protein DsbB</fullName>
    </submittedName>
</protein>
<dbReference type="EMBL" id="PCGW01000005">
    <property type="protein sequence ID" value="PHO20984.1"/>
    <property type="molecule type" value="Genomic_DNA"/>
</dbReference>
<dbReference type="SUPFAM" id="SSF63825">
    <property type="entry name" value="YWTD domain"/>
    <property type="match status" value="1"/>
</dbReference>
<proteinExistence type="predicted"/>
<reference evidence="7 10" key="2">
    <citation type="submission" date="2017-10" db="EMBL/GenBank/DDBJ databases">
        <title>Draft genome sequences of Aggregatibacter actinomycetemcomitans strains 310a and 310b.</title>
        <authorList>
            <person name="May A.C."/>
            <person name="Ohta H."/>
            <person name="Maeda H."/>
            <person name="Kokeguchi S."/>
            <person name="Cugini C."/>
        </authorList>
    </citation>
    <scope>NUCLEOTIDE SEQUENCE [LARGE SCALE GENOMIC DNA]</scope>
    <source>
        <strain evidence="7 10">310b</strain>
    </source>
</reference>
<keyword evidence="4 5" id="KW-0472">Membrane</keyword>
<dbReference type="GO" id="GO:0006457">
    <property type="term" value="P:protein folding"/>
    <property type="evidence" value="ECO:0007669"/>
    <property type="project" value="InterPro"/>
</dbReference>
<dbReference type="GO" id="GO:0016020">
    <property type="term" value="C:membrane"/>
    <property type="evidence" value="ECO:0007669"/>
    <property type="project" value="UniProtKB-SubCell"/>
</dbReference>
<keyword evidence="3 5" id="KW-1133">Transmembrane helix</keyword>
<dbReference type="InterPro" id="IPR023380">
    <property type="entry name" value="DsbB-like_sf"/>
</dbReference>
<dbReference type="OrthoDB" id="5288276at2"/>
<gene>
    <name evidence="6" type="ORF">ACT75_07790</name>
    <name evidence="7" type="ORF">CQR80_03640</name>
    <name evidence="8" type="ORF">FXB79_02720</name>
</gene>
<dbReference type="EMBL" id="VSED01000004">
    <property type="protein sequence ID" value="TYA39618.1"/>
    <property type="molecule type" value="Genomic_DNA"/>
</dbReference>
<reference evidence="6 9" key="1">
    <citation type="submission" date="2015-10" db="EMBL/GenBank/DDBJ databases">
        <title>Tn-seq of a polymicrobial infection.</title>
        <authorList>
            <person name="Stacy A."/>
            <person name="Rumbaugh K.P."/>
            <person name="Whiteley M."/>
        </authorList>
    </citation>
    <scope>NUCLEOTIDE SEQUENCE [LARGE SCALE GENOMIC DNA]</scope>
    <source>
        <strain evidence="6 9">624</strain>
    </source>
</reference>
<dbReference type="InterPro" id="IPR003752">
    <property type="entry name" value="DiS_bond_form_DsbB/BdbC"/>
</dbReference>
<feature type="transmembrane region" description="Helical" evidence="5">
    <location>
        <begin position="66"/>
        <end position="82"/>
    </location>
</feature>
<dbReference type="AlphaFoldDB" id="A0A5D0KTQ9"/>
<evidence type="ECO:0000313" key="8">
    <source>
        <dbReference type="EMBL" id="TYA39618.1"/>
    </source>
</evidence>
<evidence type="ECO:0000256" key="3">
    <source>
        <dbReference type="ARBA" id="ARBA00022989"/>
    </source>
</evidence>
<feature type="transmembrane region" description="Helical" evidence="5">
    <location>
        <begin position="148"/>
        <end position="166"/>
    </location>
</feature>
<dbReference type="GeneID" id="77211436"/>
<accession>A0A5D0KTQ9</accession>
<dbReference type="Proteomes" id="UP000323012">
    <property type="component" value="Unassembled WGS sequence"/>
</dbReference>
<name>A0A5D0KTQ9_AGGAC</name>
<organism evidence="8 11">
    <name type="scientific">Aggregatibacter actinomycetemcomitans</name>
    <name type="common">Actinobacillus actinomycetemcomitans</name>
    <name type="synonym">Haemophilus actinomycetemcomitans</name>
    <dbReference type="NCBI Taxonomy" id="714"/>
    <lineage>
        <taxon>Bacteria</taxon>
        <taxon>Pseudomonadati</taxon>
        <taxon>Pseudomonadota</taxon>
        <taxon>Gammaproteobacteria</taxon>
        <taxon>Pasteurellales</taxon>
        <taxon>Pasteurellaceae</taxon>
        <taxon>Aggregatibacter</taxon>
    </lineage>
</organism>
<keyword evidence="10" id="KW-1185">Reference proteome</keyword>
<evidence type="ECO:0000256" key="4">
    <source>
        <dbReference type="ARBA" id="ARBA00023136"/>
    </source>
</evidence>
<dbReference type="Pfam" id="PF02600">
    <property type="entry name" value="DsbB"/>
    <property type="match status" value="1"/>
</dbReference>
<evidence type="ECO:0000313" key="11">
    <source>
        <dbReference type="Proteomes" id="UP000323012"/>
    </source>
</evidence>
<feature type="transmembrane region" description="Helical" evidence="5">
    <location>
        <begin position="9"/>
        <end position="29"/>
    </location>
</feature>